<gene>
    <name evidence="5" type="ORF">DEO72_LG8g1251</name>
</gene>
<accession>A0A4D6MTL7</accession>
<keyword evidence="6" id="KW-1185">Reference proteome</keyword>
<reference evidence="5 6" key="1">
    <citation type="submission" date="2019-04" db="EMBL/GenBank/DDBJ databases">
        <title>An improved genome assembly and genetic linkage map for asparagus bean, Vigna unguiculata ssp. sesquipedialis.</title>
        <authorList>
            <person name="Xia Q."/>
            <person name="Zhang R."/>
            <person name="Dong Y."/>
        </authorList>
    </citation>
    <scope>NUCLEOTIDE SEQUENCE [LARGE SCALE GENOMIC DNA]</scope>
    <source>
        <tissue evidence="5">Leaf</tissue>
    </source>
</reference>
<dbReference type="PANTHER" id="PTHR31009">
    <property type="entry name" value="S-ADENOSYL-L-METHIONINE:CARBOXYL METHYLTRANSFERASE FAMILY PROTEIN"/>
    <property type="match status" value="1"/>
</dbReference>
<dbReference type="InterPro" id="IPR029063">
    <property type="entry name" value="SAM-dependent_MTases_sf"/>
</dbReference>
<evidence type="ECO:0000256" key="3">
    <source>
        <dbReference type="ARBA" id="ARBA00022723"/>
    </source>
</evidence>
<evidence type="ECO:0000313" key="6">
    <source>
        <dbReference type="Proteomes" id="UP000501690"/>
    </source>
</evidence>
<dbReference type="GO" id="GO:0032259">
    <property type="term" value="P:methylation"/>
    <property type="evidence" value="ECO:0007669"/>
    <property type="project" value="UniProtKB-KW"/>
</dbReference>
<name>A0A4D6MTL7_VIGUN</name>
<evidence type="ECO:0000256" key="2">
    <source>
        <dbReference type="ARBA" id="ARBA00022679"/>
    </source>
</evidence>
<dbReference type="EMBL" id="CP039352">
    <property type="protein sequence ID" value="QCE03227.1"/>
    <property type="molecule type" value="Genomic_DNA"/>
</dbReference>
<dbReference type="Gene3D" id="1.10.1200.270">
    <property type="entry name" value="Methyltransferase, alpha-helical capping domain"/>
    <property type="match status" value="1"/>
</dbReference>
<dbReference type="GO" id="GO:0046872">
    <property type="term" value="F:metal ion binding"/>
    <property type="evidence" value="ECO:0007669"/>
    <property type="project" value="UniProtKB-KW"/>
</dbReference>
<evidence type="ECO:0000256" key="1">
    <source>
        <dbReference type="ARBA" id="ARBA00022603"/>
    </source>
</evidence>
<dbReference type="InterPro" id="IPR042086">
    <property type="entry name" value="MeTrfase_capping"/>
</dbReference>
<dbReference type="GO" id="GO:0008168">
    <property type="term" value="F:methyltransferase activity"/>
    <property type="evidence" value="ECO:0007669"/>
    <property type="project" value="UniProtKB-KW"/>
</dbReference>
<evidence type="ECO:0000313" key="5">
    <source>
        <dbReference type="EMBL" id="QCE03227.1"/>
    </source>
</evidence>
<proteinExistence type="predicted"/>
<keyword evidence="1 5" id="KW-0489">Methyltransferase</keyword>
<organism evidence="5 6">
    <name type="scientific">Vigna unguiculata</name>
    <name type="common">Cowpea</name>
    <dbReference type="NCBI Taxonomy" id="3917"/>
    <lineage>
        <taxon>Eukaryota</taxon>
        <taxon>Viridiplantae</taxon>
        <taxon>Streptophyta</taxon>
        <taxon>Embryophyta</taxon>
        <taxon>Tracheophyta</taxon>
        <taxon>Spermatophyta</taxon>
        <taxon>Magnoliopsida</taxon>
        <taxon>eudicotyledons</taxon>
        <taxon>Gunneridae</taxon>
        <taxon>Pentapetalae</taxon>
        <taxon>rosids</taxon>
        <taxon>fabids</taxon>
        <taxon>Fabales</taxon>
        <taxon>Fabaceae</taxon>
        <taxon>Papilionoideae</taxon>
        <taxon>50 kb inversion clade</taxon>
        <taxon>NPAAA clade</taxon>
        <taxon>indigoferoid/millettioid clade</taxon>
        <taxon>Phaseoleae</taxon>
        <taxon>Vigna</taxon>
    </lineage>
</organism>
<dbReference type="AlphaFoldDB" id="A0A4D6MTL7"/>
<dbReference type="Pfam" id="PF03492">
    <property type="entry name" value="Methyltransf_7"/>
    <property type="match status" value="1"/>
</dbReference>
<dbReference type="SUPFAM" id="SSF53335">
    <property type="entry name" value="S-adenosyl-L-methionine-dependent methyltransferases"/>
    <property type="match status" value="1"/>
</dbReference>
<dbReference type="Proteomes" id="UP000501690">
    <property type="component" value="Linkage Group LG8"/>
</dbReference>
<evidence type="ECO:0000256" key="4">
    <source>
        <dbReference type="ARBA" id="ARBA00022842"/>
    </source>
</evidence>
<keyword evidence="4" id="KW-0460">Magnesium</keyword>
<dbReference type="InterPro" id="IPR005299">
    <property type="entry name" value="MeTrfase_7"/>
</dbReference>
<protein>
    <submittedName>
        <fullName evidence="5">Jasmonate O-methyltransferase</fullName>
    </submittedName>
</protein>
<sequence length="144" mass="16330">MADHHTSSSEDEVPKKRTTRGATKLRKLLLRNLKAKLDYFDLPIYGPTLEEVRQVIEEEGSFSLGWDGNLGEDVYDASVDSQTRALIVAKSIRAIFEPLLSIEFGEVIMDEFFFRFAMTVSQLIDTELESLECTNLIMSMSKDS</sequence>
<keyword evidence="3" id="KW-0479">Metal-binding</keyword>
<keyword evidence="2 5" id="KW-0808">Transferase</keyword>